<protein>
    <submittedName>
        <fullName evidence="6">MerR family transcriptional regulator</fullName>
    </submittedName>
</protein>
<comment type="caution">
    <text evidence="6">The sequence shown here is derived from an EMBL/GenBank/DDBJ whole genome shotgun (WGS) entry which is preliminary data.</text>
</comment>
<dbReference type="InterPro" id="IPR012925">
    <property type="entry name" value="TipAS_dom"/>
</dbReference>
<dbReference type="InterPro" id="IPR009061">
    <property type="entry name" value="DNA-bd_dom_put_sf"/>
</dbReference>
<accession>A0A4Q9V1W4</accession>
<dbReference type="SUPFAM" id="SSF46955">
    <property type="entry name" value="Putative DNA-binding domain"/>
    <property type="match status" value="1"/>
</dbReference>
<evidence type="ECO:0000259" key="5">
    <source>
        <dbReference type="PROSITE" id="PS50937"/>
    </source>
</evidence>
<dbReference type="Proteomes" id="UP000293036">
    <property type="component" value="Unassembled WGS sequence"/>
</dbReference>
<gene>
    <name evidence="6" type="ORF">EZJ44_04590</name>
</gene>
<dbReference type="Gene3D" id="1.10.490.50">
    <property type="entry name" value="Antibiotic binding domain of TipA-like multidrug resistance regulators"/>
    <property type="match status" value="1"/>
</dbReference>
<dbReference type="Pfam" id="PF13411">
    <property type="entry name" value="MerR_1"/>
    <property type="match status" value="1"/>
</dbReference>
<reference evidence="6 7" key="1">
    <citation type="submission" date="2019-02" db="EMBL/GenBank/DDBJ databases">
        <title>Arcanobacterium bovis sp. nov., isolated from the milk of a cow with mastitis.</title>
        <authorList>
            <person name="Sammra O."/>
            <person name="Foster G."/>
            <person name="Hassan A."/>
            <person name="Alssahen M."/>
            <person name="Laemmler C."/>
            <person name="Borowiak M."/>
            <person name="Malorny B."/>
            <person name="Abdulmawjood A."/>
        </authorList>
    </citation>
    <scope>NUCLEOTIDE SEQUENCE [LARGE SCALE GENOMIC DNA]</scope>
    <source>
        <strain evidence="6 7">C605018/01/1</strain>
    </source>
</reference>
<evidence type="ECO:0000313" key="7">
    <source>
        <dbReference type="Proteomes" id="UP000293036"/>
    </source>
</evidence>
<keyword evidence="7" id="KW-1185">Reference proteome</keyword>
<dbReference type="GO" id="GO:0003700">
    <property type="term" value="F:DNA-binding transcription factor activity"/>
    <property type="evidence" value="ECO:0007669"/>
    <property type="project" value="InterPro"/>
</dbReference>
<dbReference type="PROSITE" id="PS50937">
    <property type="entry name" value="HTH_MERR_2"/>
    <property type="match status" value="1"/>
</dbReference>
<dbReference type="SUPFAM" id="SSF89082">
    <property type="entry name" value="Antibiotic binding domain of TipA-like multidrug resistance regulators"/>
    <property type="match status" value="1"/>
</dbReference>
<evidence type="ECO:0000313" key="6">
    <source>
        <dbReference type="EMBL" id="TBW22110.1"/>
    </source>
</evidence>
<dbReference type="SMART" id="SM00422">
    <property type="entry name" value="HTH_MERR"/>
    <property type="match status" value="1"/>
</dbReference>
<evidence type="ECO:0000256" key="3">
    <source>
        <dbReference type="ARBA" id="ARBA00023159"/>
    </source>
</evidence>
<keyword evidence="2" id="KW-0238">DNA-binding</keyword>
<dbReference type="InterPro" id="IPR000551">
    <property type="entry name" value="MerR-type_HTH_dom"/>
</dbReference>
<dbReference type="InterPro" id="IPR047057">
    <property type="entry name" value="MerR_fam"/>
</dbReference>
<dbReference type="PANTHER" id="PTHR30204">
    <property type="entry name" value="REDOX-CYCLING DRUG-SENSING TRANSCRIPTIONAL ACTIVATOR SOXR"/>
    <property type="match status" value="1"/>
</dbReference>
<sequence length="269" mass="30711">MINAMSRKESGELLTVGEVAKLLKVSVRTLHHWEERSLVVPAERSWTNYRLYSDDDVRRAQHVLVYRAAGMPLDAIAEVLDDVDPLRHLRRQRDLLIEKQTELHNMIAALDLIMEDAMDKNELSTHEIAQILGDTQFAQYQEEAEHNWGETEDWRISQERAQQKTAGEWADYKAKTESLHARLAQAMQKGVEADCELAQTLAEEHRELLSEWFPVSHAKHVIIARGYVGDPRFANYYNEIAPGLAGWLKAAIDSNAHAHGVDPDSAQWQ</sequence>
<organism evidence="6 7">
    <name type="scientific">Arcanobacterium bovis</name>
    <dbReference type="NCBI Taxonomy" id="2529275"/>
    <lineage>
        <taxon>Bacteria</taxon>
        <taxon>Bacillati</taxon>
        <taxon>Actinomycetota</taxon>
        <taxon>Actinomycetes</taxon>
        <taxon>Actinomycetales</taxon>
        <taxon>Actinomycetaceae</taxon>
        <taxon>Arcanobacterium</taxon>
    </lineage>
</organism>
<keyword evidence="3" id="KW-0010">Activator</keyword>
<dbReference type="GO" id="GO:0003677">
    <property type="term" value="F:DNA binding"/>
    <property type="evidence" value="ECO:0007669"/>
    <property type="project" value="UniProtKB-KW"/>
</dbReference>
<dbReference type="PRINTS" id="PR00040">
    <property type="entry name" value="HTHMERR"/>
</dbReference>
<dbReference type="Gene3D" id="1.10.1660.10">
    <property type="match status" value="1"/>
</dbReference>
<dbReference type="CDD" id="cd01106">
    <property type="entry name" value="HTH_TipAL-Mta"/>
    <property type="match status" value="1"/>
</dbReference>
<evidence type="ECO:0000256" key="2">
    <source>
        <dbReference type="ARBA" id="ARBA00023125"/>
    </source>
</evidence>
<dbReference type="OrthoDB" id="9809391at2"/>
<feature type="domain" description="HTH merR-type" evidence="5">
    <location>
        <begin position="13"/>
        <end position="82"/>
    </location>
</feature>
<keyword evidence="4" id="KW-0804">Transcription</keyword>
<evidence type="ECO:0000256" key="1">
    <source>
        <dbReference type="ARBA" id="ARBA00023015"/>
    </source>
</evidence>
<evidence type="ECO:0000256" key="4">
    <source>
        <dbReference type="ARBA" id="ARBA00023163"/>
    </source>
</evidence>
<dbReference type="PANTHER" id="PTHR30204:SF90">
    <property type="entry name" value="HTH-TYPE TRANSCRIPTIONAL ACTIVATOR MTA"/>
    <property type="match status" value="1"/>
</dbReference>
<dbReference type="InterPro" id="IPR036244">
    <property type="entry name" value="TipA-like_antibiotic-bd"/>
</dbReference>
<dbReference type="EMBL" id="SJDT01000003">
    <property type="protein sequence ID" value="TBW22110.1"/>
    <property type="molecule type" value="Genomic_DNA"/>
</dbReference>
<name>A0A4Q9V1W4_9ACTO</name>
<keyword evidence="1" id="KW-0805">Transcription regulation</keyword>
<proteinExistence type="predicted"/>
<dbReference type="Pfam" id="PF07739">
    <property type="entry name" value="TipAS"/>
    <property type="match status" value="1"/>
</dbReference>
<dbReference type="AlphaFoldDB" id="A0A4Q9V1W4"/>